<name>A0A8H5F839_9AGAR</name>
<keyword evidence="4" id="KW-1185">Reference proteome</keyword>
<dbReference type="SUPFAM" id="SSF56112">
    <property type="entry name" value="Protein kinase-like (PK-like)"/>
    <property type="match status" value="1"/>
</dbReference>
<dbReference type="InterPro" id="IPR011009">
    <property type="entry name" value="Kinase-like_dom_sf"/>
</dbReference>
<dbReference type="InterPro" id="IPR008266">
    <property type="entry name" value="Tyr_kinase_AS"/>
</dbReference>
<accession>A0A8H5F839</accession>
<dbReference type="Gene3D" id="1.10.510.10">
    <property type="entry name" value="Transferase(Phosphotransferase) domain 1"/>
    <property type="match status" value="1"/>
</dbReference>
<feature type="domain" description="Fungal-type protein kinase" evidence="2">
    <location>
        <begin position="182"/>
        <end position="567"/>
    </location>
</feature>
<evidence type="ECO:0000313" key="4">
    <source>
        <dbReference type="Proteomes" id="UP000567179"/>
    </source>
</evidence>
<sequence length="763" mass="86248">MTQGHQALTLALDNHEALTKRSATKVPHSSSYLRRGALVYKSNSQVDGKGAGLPKPDLKTTRLNKFLKEEMLDSTPDNTVGLLELAFPNHSLPISVDEAVKLLRENNILAENDKSKLVWTADIKAIESHHAKDGKHPEDCLKDFLNDISTVLLKSRHNQDPRRWSSVARAASLPGGPAERKPDLVLTSELEEENICWENIHSTLQLKYKDTSRLRNGNSEQLSSDAFMTFSSQNTRRFFLGTSICGYTVRVYVFNRSGRVSSVPFSIHDDPESLVRLLIGLMMCPTNLLGLDASFSWNGKYFLVKIKGVDYRLLECVFRSKTIRGRGTTCWRAVRDDDPDGPEYAIKDTWTDTSRTTEEELMKILEGVEGIPILVAAEKLNHEDGRDVTSYFHQNVERKKTASKGKSKGESKKQTRIVEVRQHWLLVTTPFGQPLPSFSSKKELLSALVDTIRAHHGMLIKHVLHRDISLDNIMIYTPTVAKRSNNLSNTTEESKELPSSALKKGLLIDVDYSVLLPKEGSQERKTAVGHRTGTLPFMAIEILKGQTTSHGAHHDLESLFYVLVWICVFYRGPNNSPRFRPVDEDTADWTGIKDIQMSTIANSKTGIFKAADDFGNYLEANAATYFRNLIPCLQELRAIFFNKSSPATHQKMIEILERHRNTLPEVEDWVEDEKPAHAKKRGRYASPERPPVKRLRTHESSQWTRSLPRRMTTLKLTQSTSSQGRTVEGSDEDDNDDEDDEDESDSSGEESDDEDKDPTYRRK</sequence>
<proteinExistence type="predicted"/>
<feature type="region of interest" description="Disordered" evidence="1">
    <location>
        <begin position="667"/>
        <end position="763"/>
    </location>
</feature>
<dbReference type="AlphaFoldDB" id="A0A8H5F839"/>
<evidence type="ECO:0000259" key="2">
    <source>
        <dbReference type="Pfam" id="PF17667"/>
    </source>
</evidence>
<reference evidence="3 4" key="1">
    <citation type="journal article" date="2020" name="ISME J.">
        <title>Uncovering the hidden diversity of litter-decomposition mechanisms in mushroom-forming fungi.</title>
        <authorList>
            <person name="Floudas D."/>
            <person name="Bentzer J."/>
            <person name="Ahren D."/>
            <person name="Johansson T."/>
            <person name="Persson P."/>
            <person name="Tunlid A."/>
        </authorList>
    </citation>
    <scope>NUCLEOTIDE SEQUENCE [LARGE SCALE GENOMIC DNA]</scope>
    <source>
        <strain evidence="3 4">CBS 101986</strain>
    </source>
</reference>
<organism evidence="3 4">
    <name type="scientific">Psilocybe cf. subviscida</name>
    <dbReference type="NCBI Taxonomy" id="2480587"/>
    <lineage>
        <taxon>Eukaryota</taxon>
        <taxon>Fungi</taxon>
        <taxon>Dikarya</taxon>
        <taxon>Basidiomycota</taxon>
        <taxon>Agaricomycotina</taxon>
        <taxon>Agaricomycetes</taxon>
        <taxon>Agaricomycetidae</taxon>
        <taxon>Agaricales</taxon>
        <taxon>Agaricineae</taxon>
        <taxon>Strophariaceae</taxon>
        <taxon>Psilocybe</taxon>
    </lineage>
</organism>
<dbReference type="OrthoDB" id="5584477at2759"/>
<evidence type="ECO:0000313" key="3">
    <source>
        <dbReference type="EMBL" id="KAF5327224.1"/>
    </source>
</evidence>
<feature type="compositionally biased region" description="Low complexity" evidence="1">
    <location>
        <begin position="713"/>
        <end position="723"/>
    </location>
</feature>
<dbReference type="EMBL" id="JAACJJ010000014">
    <property type="protein sequence ID" value="KAF5327224.1"/>
    <property type="molecule type" value="Genomic_DNA"/>
</dbReference>
<dbReference type="Pfam" id="PF17667">
    <property type="entry name" value="Pkinase_fungal"/>
    <property type="match status" value="1"/>
</dbReference>
<dbReference type="GO" id="GO:0004672">
    <property type="term" value="F:protein kinase activity"/>
    <property type="evidence" value="ECO:0007669"/>
    <property type="project" value="InterPro"/>
</dbReference>
<evidence type="ECO:0000256" key="1">
    <source>
        <dbReference type="SAM" id="MobiDB-lite"/>
    </source>
</evidence>
<protein>
    <recommendedName>
        <fullName evidence="2">Fungal-type protein kinase domain-containing protein</fullName>
    </recommendedName>
</protein>
<comment type="caution">
    <text evidence="3">The sequence shown here is derived from an EMBL/GenBank/DDBJ whole genome shotgun (WGS) entry which is preliminary data.</text>
</comment>
<dbReference type="Proteomes" id="UP000567179">
    <property type="component" value="Unassembled WGS sequence"/>
</dbReference>
<feature type="compositionally biased region" description="Acidic residues" evidence="1">
    <location>
        <begin position="729"/>
        <end position="756"/>
    </location>
</feature>
<dbReference type="InterPro" id="IPR040976">
    <property type="entry name" value="Pkinase_fungal"/>
</dbReference>
<dbReference type="PROSITE" id="PS00109">
    <property type="entry name" value="PROTEIN_KINASE_TYR"/>
    <property type="match status" value="1"/>
</dbReference>
<gene>
    <name evidence="3" type="ORF">D9619_005083</name>
</gene>
<dbReference type="PANTHER" id="PTHR38248">
    <property type="entry name" value="FUNK1 6"/>
    <property type="match status" value="1"/>
</dbReference>
<dbReference type="PANTHER" id="PTHR38248:SF2">
    <property type="entry name" value="FUNK1 11"/>
    <property type="match status" value="1"/>
</dbReference>